<reference evidence="3 4" key="1">
    <citation type="submission" date="2024-05" db="EMBL/GenBank/DDBJ databases">
        <title>The nuclear and mitochondrial genome assemblies of Tetragonisca angustula (Apidae: Meliponini), a tiny yet remarkable pollinator in the Neotropics.</title>
        <authorList>
            <person name="Ferrari R."/>
            <person name="Ricardo P.C."/>
            <person name="Dias F.C."/>
            <person name="Araujo N.S."/>
            <person name="Soares D.O."/>
            <person name="Zhou Q.-S."/>
            <person name="Zhu C.-D."/>
            <person name="Coutinho L."/>
            <person name="Airas M.C."/>
            <person name="Batista T.M."/>
        </authorList>
    </citation>
    <scope>NUCLEOTIDE SEQUENCE [LARGE SCALE GENOMIC DNA]</scope>
    <source>
        <strain evidence="3">ASF017062</strain>
        <tissue evidence="3">Abdomen</tissue>
    </source>
</reference>
<name>A0AAW0ZBX1_9HYME</name>
<dbReference type="Proteomes" id="UP001432146">
    <property type="component" value="Unassembled WGS sequence"/>
</dbReference>
<feature type="region of interest" description="Disordered" evidence="1">
    <location>
        <begin position="389"/>
        <end position="410"/>
    </location>
</feature>
<dbReference type="InterPro" id="IPR040441">
    <property type="entry name" value="CFA20/CFAP20DC"/>
</dbReference>
<evidence type="ECO:0000259" key="2">
    <source>
        <dbReference type="Pfam" id="PF05018"/>
    </source>
</evidence>
<evidence type="ECO:0000313" key="3">
    <source>
        <dbReference type="EMBL" id="KAK9294371.1"/>
    </source>
</evidence>
<dbReference type="AlphaFoldDB" id="A0AAW0ZBX1"/>
<dbReference type="InterPro" id="IPR007714">
    <property type="entry name" value="CFA20_dom"/>
</dbReference>
<protein>
    <recommendedName>
        <fullName evidence="2">CFA20 domain-containing protein</fullName>
    </recommendedName>
</protein>
<sequence length="410" mass="47458">MVDGYLSLLYSISDKPLEYWSKQQSQSGRIRKTLDSDLLENVIEIQDFEQPHGYGTSIICPSDSFQFLNVELPILVVVIKNLNLNCRLQVQVADDQNCQHHFQFTNAESEKQNARGVICRVKVKFETGWNKLELDLSSLTQTAFKQEYAVTQRIQICGNCRLRRVYFIDRHYEDEEVCPKLYHKFLDSYMLKWGIRTVERSTQTSSSRRTKSKIKGHSFRLSRHFSVDNLVSGETSGECSNLRNRSDKNFLSNLQTKTDLLIDEFFDRQSPRLPRVSELKQNTTLKPYAFPTASSKQKPFGIGISEEALKKIGVPQTYTETYVCNEEKHKENNYLKTVQDKWKHRYFFPEAESSVNSDLSSQAARRTMLERKPKSLLLLSELRSAKERSLESSKKSTEVIKRNGSDTVVN</sequence>
<gene>
    <name evidence="3" type="ORF">QLX08_010991</name>
</gene>
<comment type="caution">
    <text evidence="3">The sequence shown here is derived from an EMBL/GenBank/DDBJ whole genome shotgun (WGS) entry which is preliminary data.</text>
</comment>
<dbReference type="EMBL" id="JAWNGG020000324">
    <property type="protein sequence ID" value="KAK9294371.1"/>
    <property type="molecule type" value="Genomic_DNA"/>
</dbReference>
<evidence type="ECO:0000256" key="1">
    <source>
        <dbReference type="SAM" id="MobiDB-lite"/>
    </source>
</evidence>
<feature type="compositionally biased region" description="Basic and acidic residues" evidence="1">
    <location>
        <begin position="389"/>
        <end position="404"/>
    </location>
</feature>
<organism evidence="3 4">
    <name type="scientific">Tetragonisca angustula</name>
    <dbReference type="NCBI Taxonomy" id="166442"/>
    <lineage>
        <taxon>Eukaryota</taxon>
        <taxon>Metazoa</taxon>
        <taxon>Ecdysozoa</taxon>
        <taxon>Arthropoda</taxon>
        <taxon>Hexapoda</taxon>
        <taxon>Insecta</taxon>
        <taxon>Pterygota</taxon>
        <taxon>Neoptera</taxon>
        <taxon>Endopterygota</taxon>
        <taxon>Hymenoptera</taxon>
        <taxon>Apocrita</taxon>
        <taxon>Aculeata</taxon>
        <taxon>Apoidea</taxon>
        <taxon>Anthophila</taxon>
        <taxon>Apidae</taxon>
        <taxon>Tetragonisca</taxon>
    </lineage>
</organism>
<feature type="domain" description="CFA20" evidence="2">
    <location>
        <begin position="3"/>
        <end position="179"/>
    </location>
</feature>
<dbReference type="PANTHER" id="PTHR12458">
    <property type="entry name" value="ORF PROTEIN"/>
    <property type="match status" value="1"/>
</dbReference>
<keyword evidence="4" id="KW-1185">Reference proteome</keyword>
<evidence type="ECO:0000313" key="4">
    <source>
        <dbReference type="Proteomes" id="UP001432146"/>
    </source>
</evidence>
<accession>A0AAW0ZBX1</accession>
<dbReference type="Pfam" id="PF05018">
    <property type="entry name" value="CFA20_dom"/>
    <property type="match status" value="1"/>
</dbReference>
<proteinExistence type="predicted"/>